<keyword evidence="2" id="KW-1185">Reference proteome</keyword>
<name>A0ABS5LLI6_9BURK</name>
<reference evidence="1 2" key="1">
    <citation type="submission" date="2020-03" db="EMBL/GenBank/DDBJ databases">
        <title>The role of nitrogen metabolism on polyethylene biodegradation.</title>
        <authorList>
            <person name="Peixoto J."/>
            <person name="Vizzotto C.S."/>
            <person name="Ramos A."/>
            <person name="Alves G."/>
            <person name="Steindorff A."/>
            <person name="Kruger R."/>
        </authorList>
    </citation>
    <scope>NUCLEOTIDE SEQUENCE [LARGE SCALE GENOMIC DNA]</scope>
    <source>
        <strain evidence="1 2">PE63</strain>
    </source>
</reference>
<evidence type="ECO:0000313" key="1">
    <source>
        <dbReference type="EMBL" id="MBS3017355.1"/>
    </source>
</evidence>
<dbReference type="Proteomes" id="UP001647436">
    <property type="component" value="Unassembled WGS sequence"/>
</dbReference>
<gene>
    <name evidence="1" type="ORF">DJFAAGMI_00060</name>
</gene>
<protein>
    <submittedName>
        <fullName evidence="1">Uncharacterized protein</fullName>
    </submittedName>
</protein>
<proteinExistence type="predicted"/>
<accession>A0ABS5LLI6</accession>
<evidence type="ECO:0000313" key="2">
    <source>
        <dbReference type="Proteomes" id="UP001647436"/>
    </source>
</evidence>
<sequence>MCGLVLPIFREPHTSSDPMKFKKVLREALRLWPSQIGISDGRLMAGDGGLFPQLSERWEMAEAHAKAWSEAHQLMVWAIFCAWHKAAVAHFKAGRGRIAKSDLDMRHLRQRYEESLFADGSRYPRQMLRAYRRELKSGPRPAP</sequence>
<comment type="caution">
    <text evidence="1">The sequence shown here is derived from an EMBL/GenBank/DDBJ whole genome shotgun (WGS) entry which is preliminary data.</text>
</comment>
<dbReference type="EMBL" id="JAANES010000001">
    <property type="protein sequence ID" value="MBS3017355.1"/>
    <property type="molecule type" value="Genomic_DNA"/>
</dbReference>
<organism evidence="1 2">
    <name type="scientific">Comamonas brasiliensis</name>
    <dbReference type="NCBI Taxonomy" id="1812482"/>
    <lineage>
        <taxon>Bacteria</taxon>
        <taxon>Pseudomonadati</taxon>
        <taxon>Pseudomonadota</taxon>
        <taxon>Betaproteobacteria</taxon>
        <taxon>Burkholderiales</taxon>
        <taxon>Comamonadaceae</taxon>
        <taxon>Comamonas</taxon>
    </lineage>
</organism>